<comment type="caution">
    <text evidence="1">The sequence shown here is derived from an EMBL/GenBank/DDBJ whole genome shotgun (WGS) entry which is preliminary data.</text>
</comment>
<dbReference type="AlphaFoldDB" id="A0A255GDI4"/>
<dbReference type="Proteomes" id="UP000215896">
    <property type="component" value="Unassembled WGS sequence"/>
</dbReference>
<gene>
    <name evidence="1" type="ORF">CGZ94_11890</name>
</gene>
<reference evidence="1 2" key="1">
    <citation type="submission" date="2017-07" db="EMBL/GenBank/DDBJ databases">
        <title>Draft whole genome sequences of clinical Proprionibacteriaceae strains.</title>
        <authorList>
            <person name="Bernier A.-M."/>
            <person name="Bernard K."/>
            <person name="Domingo M.-C."/>
        </authorList>
    </citation>
    <scope>NUCLEOTIDE SEQUENCE [LARGE SCALE GENOMIC DNA]</scope>
    <source>
        <strain evidence="1 2">NML 030167</strain>
    </source>
</reference>
<proteinExistence type="predicted"/>
<dbReference type="EMBL" id="NMVO01000013">
    <property type="protein sequence ID" value="OYO13651.1"/>
    <property type="molecule type" value="Genomic_DNA"/>
</dbReference>
<dbReference type="RefSeq" id="WP_094405738.1">
    <property type="nucleotide sequence ID" value="NZ_NMVO01000013.1"/>
</dbReference>
<accession>A0A255GDI4</accession>
<keyword evidence="2" id="KW-1185">Reference proteome</keyword>
<dbReference type="OrthoDB" id="5143202at2"/>
<organism evidence="1 2">
    <name type="scientific">Enemella evansiae</name>
    <dbReference type="NCBI Taxonomy" id="2016499"/>
    <lineage>
        <taxon>Bacteria</taxon>
        <taxon>Bacillati</taxon>
        <taxon>Actinomycetota</taxon>
        <taxon>Actinomycetes</taxon>
        <taxon>Propionibacteriales</taxon>
        <taxon>Propionibacteriaceae</taxon>
        <taxon>Enemella</taxon>
    </lineage>
</organism>
<protein>
    <recommendedName>
        <fullName evidence="3">Type IV toxin-antitoxin system AbiEi family antitoxin domain-containing protein</fullName>
    </recommendedName>
</protein>
<evidence type="ECO:0000313" key="2">
    <source>
        <dbReference type="Proteomes" id="UP000215896"/>
    </source>
</evidence>
<name>A0A255GDI4_9ACTN</name>
<evidence type="ECO:0008006" key="3">
    <source>
        <dbReference type="Google" id="ProtNLM"/>
    </source>
</evidence>
<sequence length="303" mass="34208">MLIRTAELLDEGLCTHEIRALVRKGELTRVRNGVYWRAGFGEPDELDRCAEHLRRIDATLPRVRPGGVLSHLSAAIVHELPVPERRLGPVHITRPGHGGKVRAGMHLHRALVPAEHQRQTESGVVTSLEWTAADLARSLPAVHAVAALDVALAKGADRDEILAILARPHLTGSIQARRLVRFANPASESVGESHSRWLIHELGLPEPELQKEFFTPDGEFVARCDFYWERYNLVGEFDGLVKYGRKLKPGQSVQDVVLFEKHREEAIRRQGPWMSRWIWKDLDDRQAFGRLLTRAFELADRAA</sequence>
<evidence type="ECO:0000313" key="1">
    <source>
        <dbReference type="EMBL" id="OYO13651.1"/>
    </source>
</evidence>